<comment type="caution">
    <text evidence="2">The sequence shown here is derived from an EMBL/GenBank/DDBJ whole genome shotgun (WGS) entry which is preliminary data.</text>
</comment>
<dbReference type="PANTHER" id="PTHR47843:SF2">
    <property type="entry name" value="BTB DOMAIN-CONTAINING PROTEIN"/>
    <property type="match status" value="1"/>
</dbReference>
<dbReference type="InterPro" id="IPR011333">
    <property type="entry name" value="SKP1/BTB/POZ_sf"/>
</dbReference>
<organism evidence="2 3">
    <name type="scientific">Oculimacula yallundae</name>
    <dbReference type="NCBI Taxonomy" id="86028"/>
    <lineage>
        <taxon>Eukaryota</taxon>
        <taxon>Fungi</taxon>
        <taxon>Dikarya</taxon>
        <taxon>Ascomycota</taxon>
        <taxon>Pezizomycotina</taxon>
        <taxon>Leotiomycetes</taxon>
        <taxon>Helotiales</taxon>
        <taxon>Ploettnerulaceae</taxon>
        <taxon>Oculimacula</taxon>
    </lineage>
</organism>
<sequence>MATSERLAKKAKLSLDSFQHQLCVIIGKSKTQVFVQKSMICHQSEFFKSACNPHWESGKSNTITLEEEDPVIFSLFLSWLYTGDIKQNEEYKSINGKATPTDASLKAHWLQLVQCFVLGEMLMASSFKNAVIDLLFSKTAVRYLRTSYVILIDVNIIEEIFVGTPQGSPLRRYILEACFHTLQADHALWAEMSTSTPTMRDFLEDMAKYSLETAQKFKGVKIKIKCPWEKRNSCEYHDHPGKMYNFNHKGATSKAFHMSHYSNGSGLIFGSPIPLFFSKRYYLWRDSHSSVFSGSFHTQVTLALI</sequence>
<evidence type="ECO:0000313" key="2">
    <source>
        <dbReference type="EMBL" id="KAL2063380.1"/>
    </source>
</evidence>
<protein>
    <recommendedName>
        <fullName evidence="1">BTB domain-containing protein</fullName>
    </recommendedName>
</protein>
<keyword evidence="3" id="KW-1185">Reference proteome</keyword>
<accession>A0ABR4C0J5</accession>
<dbReference type="InterPro" id="IPR000210">
    <property type="entry name" value="BTB/POZ_dom"/>
</dbReference>
<proteinExistence type="predicted"/>
<dbReference type="PROSITE" id="PS50097">
    <property type="entry name" value="BTB"/>
    <property type="match status" value="1"/>
</dbReference>
<dbReference type="Pfam" id="PF00651">
    <property type="entry name" value="BTB"/>
    <property type="match status" value="1"/>
</dbReference>
<feature type="domain" description="BTB" evidence="1">
    <location>
        <begin position="20"/>
        <end position="89"/>
    </location>
</feature>
<dbReference type="Gene3D" id="3.30.710.10">
    <property type="entry name" value="Potassium Channel Kv1.1, Chain A"/>
    <property type="match status" value="1"/>
</dbReference>
<reference evidence="2 3" key="1">
    <citation type="journal article" date="2024" name="Commun. Biol.">
        <title>Comparative genomic analysis of thermophilic fungi reveals convergent evolutionary adaptations and gene losses.</title>
        <authorList>
            <person name="Steindorff A.S."/>
            <person name="Aguilar-Pontes M.V."/>
            <person name="Robinson A.J."/>
            <person name="Andreopoulos B."/>
            <person name="LaButti K."/>
            <person name="Kuo A."/>
            <person name="Mondo S."/>
            <person name="Riley R."/>
            <person name="Otillar R."/>
            <person name="Haridas S."/>
            <person name="Lipzen A."/>
            <person name="Grimwood J."/>
            <person name="Schmutz J."/>
            <person name="Clum A."/>
            <person name="Reid I.D."/>
            <person name="Moisan M.C."/>
            <person name="Butler G."/>
            <person name="Nguyen T.T.M."/>
            <person name="Dewar K."/>
            <person name="Conant G."/>
            <person name="Drula E."/>
            <person name="Henrissat B."/>
            <person name="Hansel C."/>
            <person name="Singer S."/>
            <person name="Hutchinson M.I."/>
            <person name="de Vries R.P."/>
            <person name="Natvig D.O."/>
            <person name="Powell A.J."/>
            <person name="Tsang A."/>
            <person name="Grigoriev I.V."/>
        </authorList>
    </citation>
    <scope>NUCLEOTIDE SEQUENCE [LARGE SCALE GENOMIC DNA]</scope>
    <source>
        <strain evidence="2 3">CBS 494.80</strain>
    </source>
</reference>
<dbReference type="SUPFAM" id="SSF54695">
    <property type="entry name" value="POZ domain"/>
    <property type="match status" value="1"/>
</dbReference>
<name>A0ABR4C0J5_9HELO</name>
<dbReference type="Proteomes" id="UP001595075">
    <property type="component" value="Unassembled WGS sequence"/>
</dbReference>
<gene>
    <name evidence="2" type="ORF">VTL71DRAFT_5185</name>
</gene>
<dbReference type="PANTHER" id="PTHR47843">
    <property type="entry name" value="BTB DOMAIN-CONTAINING PROTEIN-RELATED"/>
    <property type="match status" value="1"/>
</dbReference>
<evidence type="ECO:0000313" key="3">
    <source>
        <dbReference type="Proteomes" id="UP001595075"/>
    </source>
</evidence>
<dbReference type="EMBL" id="JAZHXI010000015">
    <property type="protein sequence ID" value="KAL2063380.1"/>
    <property type="molecule type" value="Genomic_DNA"/>
</dbReference>
<evidence type="ECO:0000259" key="1">
    <source>
        <dbReference type="PROSITE" id="PS50097"/>
    </source>
</evidence>